<protein>
    <submittedName>
        <fullName evidence="3">HD family phosphohydrolase</fullName>
    </submittedName>
</protein>
<name>A0A431UWN4_9BACI</name>
<dbReference type="PANTHER" id="PTHR36442">
    <property type="entry name" value="CYCLIC-DI-AMP PHOSPHODIESTERASE PGPH"/>
    <property type="match status" value="1"/>
</dbReference>
<dbReference type="RefSeq" id="WP_126292749.1">
    <property type="nucleotide sequence ID" value="NZ_CP185866.1"/>
</dbReference>
<dbReference type="PROSITE" id="PS51831">
    <property type="entry name" value="HD"/>
    <property type="match status" value="1"/>
</dbReference>
<dbReference type="InterPro" id="IPR052722">
    <property type="entry name" value="PgpH_phosphodiesterase"/>
</dbReference>
<dbReference type="Pfam" id="PF07698">
    <property type="entry name" value="7TM-7TMR_HD"/>
    <property type="match status" value="1"/>
</dbReference>
<dbReference type="GO" id="GO:0016787">
    <property type="term" value="F:hydrolase activity"/>
    <property type="evidence" value="ECO:0007669"/>
    <property type="project" value="UniProtKB-KW"/>
</dbReference>
<evidence type="ECO:0000313" key="3">
    <source>
        <dbReference type="EMBL" id="RTQ95580.1"/>
    </source>
</evidence>
<dbReference type="Proteomes" id="UP000276349">
    <property type="component" value="Unassembled WGS sequence"/>
</dbReference>
<keyword evidence="1" id="KW-0472">Membrane</keyword>
<organism evidence="3 4">
    <name type="scientific">Lysinibacillus telephonicus</name>
    <dbReference type="NCBI Taxonomy" id="1714840"/>
    <lineage>
        <taxon>Bacteria</taxon>
        <taxon>Bacillati</taxon>
        <taxon>Bacillota</taxon>
        <taxon>Bacilli</taxon>
        <taxon>Bacillales</taxon>
        <taxon>Bacillaceae</taxon>
        <taxon>Lysinibacillus</taxon>
    </lineage>
</organism>
<feature type="transmembrane region" description="Helical" evidence="1">
    <location>
        <begin position="360"/>
        <end position="380"/>
    </location>
</feature>
<evidence type="ECO:0000256" key="1">
    <source>
        <dbReference type="SAM" id="Phobius"/>
    </source>
</evidence>
<dbReference type="InterPro" id="IPR006674">
    <property type="entry name" value="HD_domain"/>
</dbReference>
<dbReference type="Pfam" id="PF07697">
    <property type="entry name" value="7TMR-HDED"/>
    <property type="match status" value="1"/>
</dbReference>
<feature type="domain" description="HD" evidence="2">
    <location>
        <begin position="499"/>
        <end position="641"/>
    </location>
</feature>
<evidence type="ECO:0000259" key="2">
    <source>
        <dbReference type="PROSITE" id="PS51831"/>
    </source>
</evidence>
<dbReference type="InterPro" id="IPR003607">
    <property type="entry name" value="HD/PDEase_dom"/>
</dbReference>
<comment type="caution">
    <text evidence="3">The sequence shown here is derived from an EMBL/GenBank/DDBJ whole genome shotgun (WGS) entry which is preliminary data.</text>
</comment>
<dbReference type="Pfam" id="PF01966">
    <property type="entry name" value="HD"/>
    <property type="match status" value="1"/>
</dbReference>
<feature type="transmembrane region" description="Helical" evidence="1">
    <location>
        <begin position="335"/>
        <end position="353"/>
    </location>
</feature>
<dbReference type="EMBL" id="RXNR01000005">
    <property type="protein sequence ID" value="RTQ95580.1"/>
    <property type="molecule type" value="Genomic_DNA"/>
</dbReference>
<dbReference type="OrthoDB" id="9806952at2"/>
<proteinExistence type="predicted"/>
<dbReference type="AlphaFoldDB" id="A0A431UWN4"/>
<gene>
    <name evidence="3" type="ORF">EKG35_02545</name>
</gene>
<feature type="transmembrane region" description="Helical" evidence="1">
    <location>
        <begin position="442"/>
        <end position="466"/>
    </location>
</feature>
<feature type="transmembrane region" description="Helical" evidence="1">
    <location>
        <begin position="410"/>
        <end position="430"/>
    </location>
</feature>
<dbReference type="SMART" id="SM00471">
    <property type="entry name" value="HDc"/>
    <property type="match status" value="1"/>
</dbReference>
<dbReference type="InterPro" id="IPR011621">
    <property type="entry name" value="Metal-dep_PHydrolase_7TM_intra"/>
</dbReference>
<feature type="transmembrane region" description="Helical" evidence="1">
    <location>
        <begin position="307"/>
        <end position="329"/>
    </location>
</feature>
<feature type="transmembrane region" description="Helical" evidence="1">
    <location>
        <begin position="277"/>
        <end position="295"/>
    </location>
</feature>
<reference evidence="3 4" key="1">
    <citation type="submission" date="2018-12" db="EMBL/GenBank/DDBJ databases">
        <authorList>
            <person name="Yu L."/>
        </authorList>
    </citation>
    <scope>NUCLEOTIDE SEQUENCE [LARGE SCALE GENOMIC DNA]</scope>
    <source>
        <strain evidence="3 4">S5H2222</strain>
    </source>
</reference>
<dbReference type="SUPFAM" id="SSF109604">
    <property type="entry name" value="HD-domain/PDEase-like"/>
    <property type="match status" value="1"/>
</dbReference>
<evidence type="ECO:0000313" key="4">
    <source>
        <dbReference type="Proteomes" id="UP000276349"/>
    </source>
</evidence>
<dbReference type="InterPro" id="IPR006675">
    <property type="entry name" value="HDIG_dom"/>
</dbReference>
<dbReference type="Gene3D" id="1.10.3210.10">
    <property type="entry name" value="Hypothetical protein af1432"/>
    <property type="match status" value="1"/>
</dbReference>
<dbReference type="PANTHER" id="PTHR36442:SF1">
    <property type="entry name" value="CYCLIC-DI-AMP PHOSPHODIESTERASE PGPH"/>
    <property type="match status" value="1"/>
</dbReference>
<keyword evidence="3" id="KW-0378">Hydrolase</keyword>
<feature type="transmembrane region" description="Helical" evidence="1">
    <location>
        <begin position="386"/>
        <end position="403"/>
    </location>
</feature>
<dbReference type="InterPro" id="IPR011624">
    <property type="entry name" value="Metal-dep_PHydrolase_7TM_extra"/>
</dbReference>
<dbReference type="NCBIfam" id="TIGR00277">
    <property type="entry name" value="HDIG"/>
    <property type="match status" value="1"/>
</dbReference>
<keyword evidence="1" id="KW-0812">Transmembrane</keyword>
<dbReference type="CDD" id="cd00077">
    <property type="entry name" value="HDc"/>
    <property type="match status" value="1"/>
</dbReference>
<sequence>MNRHFNKLMNMFSFRTLIIIVLLLTGLLQFFLMLGNVRSTTYDIQPFQLAPETIRAVKTVEDTVKTEEERKQAENAVEPVYVFNEETAGHRVSLVESLFDIVTDVREDIKSKEKEPTLEEQVKLLQEKLKDITDSQSQLIFTKSQLQSLLTADESSLTSTKSILVNLVDTLLSESIRADEVTQKRNEIETKIRQNTSIDEHILNSVIVIGRAAITETEVLDKVKTDELIQQTREEVEPTRILQGQIIVQEGELIDREVYRQLELLGLLNNNTTNEPLIGLVIFIILQMIFLYILFDRSEMDITKRRNALFVTAIVYSMSIILMKILSMLSNEFDTTIAFLYPTALATMLLRLLANEKVAILVTILTAASAGVIFHQGYAAVLQMDIALYIIFGGLASIFFMRSIEKRSDLLKACIIVSIVNTSFIAFYLLMAQSDFEVFELLFYGIAGITSGILSGALTMGLLPFFESAFGLLSTMKLIELSNPNHPLLKKLLTETPGTYHHSVMVANLAEAACEAIGADGLLARVGCYYHDIGKTRRPAFFIENQMSGINPHDSLPPERSAEIIISHTTDGAALLQKYKMPKEIVDIALQHHGTSTLKYFLFKAKEQGKEIDESKFSYPGPKPQTKEAAVINIADSVEAAVRSMKQPNIEKIQELVHSIIQSRVQEHQFDECDVSIKELKIIEKVLCETLNGIFHSRIEYPKED</sequence>
<keyword evidence="4" id="KW-1185">Reference proteome</keyword>
<keyword evidence="1" id="KW-1133">Transmembrane helix</keyword>
<accession>A0A431UWN4</accession>